<accession>A0A4U5PCK7</accession>
<dbReference type="Proteomes" id="UP000298663">
    <property type="component" value="Unassembled WGS sequence"/>
</dbReference>
<dbReference type="InterPro" id="IPR012677">
    <property type="entry name" value="Nucleotide-bd_a/b_plait_sf"/>
</dbReference>
<evidence type="ECO:0000313" key="10">
    <source>
        <dbReference type="EMBL" id="TKR94036.1"/>
    </source>
</evidence>
<dbReference type="GO" id="GO:0017056">
    <property type="term" value="F:structural constituent of nuclear pore"/>
    <property type="evidence" value="ECO:0007669"/>
    <property type="project" value="TreeGrafter"/>
</dbReference>
<sequence>MQRYPRTIDGWSEKRHLVASDHERLLHVPARSMDVDEPFSSVVPQLPSTGSHMMAGEGPPLRTLGAEYQNAEVTNEKDLSAYEDALDAKSEKEDAPEREFWVKAFGHQPHQIELVLKVLAKHGSVVSYRIPESGNWILLRYSTVTHAARTIAQSGMYGMFLDCRTIIGIVECEQEDLIDSEGRNVSCLLRTENTINESVFSPQQGTSQPEDTLSQMELKTLQGRPGIRSLIAANAVQNVFAQQPNESSFLNKIWNFIA</sequence>
<proteinExistence type="predicted"/>
<evidence type="ECO:0000256" key="3">
    <source>
        <dbReference type="ARBA" id="ARBA00022448"/>
    </source>
</evidence>
<keyword evidence="3 8" id="KW-0813">Transport</keyword>
<keyword evidence="5 8" id="KW-0539">Nucleus</keyword>
<dbReference type="Gene3D" id="3.30.70.330">
    <property type="match status" value="1"/>
</dbReference>
<dbReference type="EMBL" id="AZBU02000002">
    <property type="protein sequence ID" value="TKR94036.1"/>
    <property type="molecule type" value="Genomic_DNA"/>
</dbReference>
<evidence type="ECO:0000256" key="6">
    <source>
        <dbReference type="ARBA" id="ARBA00029997"/>
    </source>
</evidence>
<keyword evidence="11" id="KW-1185">Reference proteome</keyword>
<evidence type="ECO:0000259" key="9">
    <source>
        <dbReference type="PROSITE" id="PS51472"/>
    </source>
</evidence>
<feature type="domain" description="RRM Nup35-type" evidence="9">
    <location>
        <begin position="96"/>
        <end position="179"/>
    </location>
</feature>
<keyword evidence="8" id="KW-0653">Protein transport</keyword>
<dbReference type="AlphaFoldDB" id="A0A4U5PCK7"/>
<dbReference type="GO" id="GO:0044613">
    <property type="term" value="C:nuclear pore central transport channel"/>
    <property type="evidence" value="ECO:0007669"/>
    <property type="project" value="TreeGrafter"/>
</dbReference>
<reference evidence="10 11" key="1">
    <citation type="journal article" date="2015" name="Genome Biol.">
        <title>Comparative genomics of Steinernema reveals deeply conserved gene regulatory networks.</title>
        <authorList>
            <person name="Dillman A.R."/>
            <person name="Macchietto M."/>
            <person name="Porter C.F."/>
            <person name="Rogers A."/>
            <person name="Williams B."/>
            <person name="Antoshechkin I."/>
            <person name="Lee M.M."/>
            <person name="Goodwin Z."/>
            <person name="Lu X."/>
            <person name="Lewis E.E."/>
            <person name="Goodrich-Blair H."/>
            <person name="Stock S.P."/>
            <person name="Adams B.J."/>
            <person name="Sternberg P.W."/>
            <person name="Mortazavi A."/>
        </authorList>
    </citation>
    <scope>NUCLEOTIDE SEQUENCE [LARGE SCALE GENOMIC DNA]</scope>
    <source>
        <strain evidence="10 11">ALL</strain>
    </source>
</reference>
<dbReference type="InterPro" id="IPR007846">
    <property type="entry name" value="RRM_NUP35_dom"/>
</dbReference>
<dbReference type="GO" id="GO:0044615">
    <property type="term" value="C:nuclear pore nuclear basket"/>
    <property type="evidence" value="ECO:0007669"/>
    <property type="project" value="TreeGrafter"/>
</dbReference>
<dbReference type="PANTHER" id="PTHR21527:SF6">
    <property type="entry name" value="NUCLEOPORIN NUP35"/>
    <property type="match status" value="1"/>
</dbReference>
<name>A0A4U5PCK7_STECR</name>
<evidence type="ECO:0000256" key="5">
    <source>
        <dbReference type="ARBA" id="ARBA00023242"/>
    </source>
</evidence>
<keyword evidence="8" id="KW-0811">Translocation</keyword>
<evidence type="ECO:0000256" key="7">
    <source>
        <dbReference type="ARBA" id="ARBA00030250"/>
    </source>
</evidence>
<dbReference type="GO" id="GO:0006607">
    <property type="term" value="P:NLS-bearing protein import into nucleus"/>
    <property type="evidence" value="ECO:0007669"/>
    <property type="project" value="TreeGrafter"/>
</dbReference>
<evidence type="ECO:0000256" key="4">
    <source>
        <dbReference type="ARBA" id="ARBA00022816"/>
    </source>
</evidence>
<evidence type="ECO:0000256" key="8">
    <source>
        <dbReference type="PROSITE-ProRule" id="PRU00804"/>
    </source>
</evidence>
<keyword evidence="8" id="KW-0906">Nuclear pore complex</keyword>
<dbReference type="GO" id="GO:0051028">
    <property type="term" value="P:mRNA transport"/>
    <property type="evidence" value="ECO:0007669"/>
    <property type="project" value="UniProtKB-UniRule"/>
</dbReference>
<comment type="subcellular location">
    <subcellularLocation>
        <location evidence="1">Nucleus</location>
    </subcellularLocation>
</comment>
<keyword evidence="4 8" id="KW-0509">mRNA transport</keyword>
<evidence type="ECO:0000313" key="11">
    <source>
        <dbReference type="Proteomes" id="UP000298663"/>
    </source>
</evidence>
<organism evidence="10 11">
    <name type="scientific">Steinernema carpocapsae</name>
    <name type="common">Entomopathogenic nematode</name>
    <dbReference type="NCBI Taxonomy" id="34508"/>
    <lineage>
        <taxon>Eukaryota</taxon>
        <taxon>Metazoa</taxon>
        <taxon>Ecdysozoa</taxon>
        <taxon>Nematoda</taxon>
        <taxon>Chromadorea</taxon>
        <taxon>Rhabditida</taxon>
        <taxon>Tylenchina</taxon>
        <taxon>Panagrolaimomorpha</taxon>
        <taxon>Strongyloidoidea</taxon>
        <taxon>Steinernematidae</taxon>
        <taxon>Steinernema</taxon>
    </lineage>
</organism>
<dbReference type="STRING" id="34508.A0A4U5PCK7"/>
<gene>
    <name evidence="10" type="ORF">L596_008382</name>
</gene>
<evidence type="ECO:0000256" key="1">
    <source>
        <dbReference type="ARBA" id="ARBA00004123"/>
    </source>
</evidence>
<protein>
    <recommendedName>
        <fullName evidence="2">Nucleoporin NUP35</fullName>
    </recommendedName>
    <alternativeName>
        <fullName evidence="7">35 kDa nucleoporin</fullName>
    </alternativeName>
    <alternativeName>
        <fullName evidence="6">Nucleoporin NUP53</fullName>
    </alternativeName>
</protein>
<dbReference type="GO" id="GO:0006999">
    <property type="term" value="P:nuclear pore organization"/>
    <property type="evidence" value="ECO:0007669"/>
    <property type="project" value="TreeGrafter"/>
</dbReference>
<comment type="caution">
    <text evidence="10">The sequence shown here is derived from an EMBL/GenBank/DDBJ whole genome shotgun (WGS) entry which is preliminary data.</text>
</comment>
<dbReference type="PROSITE" id="PS51472">
    <property type="entry name" value="RRM_NUP35"/>
    <property type="match status" value="1"/>
</dbReference>
<dbReference type="PANTHER" id="PTHR21527">
    <property type="entry name" value="NUCLEOPORIN NUP35"/>
    <property type="match status" value="1"/>
</dbReference>
<reference evidence="10 11" key="2">
    <citation type="journal article" date="2019" name="G3 (Bethesda)">
        <title>Hybrid Assembly of the Genome of the Entomopathogenic Nematode Steinernema carpocapsae Identifies the X-Chromosome.</title>
        <authorList>
            <person name="Serra L."/>
            <person name="Macchietto M."/>
            <person name="Macias-Munoz A."/>
            <person name="McGill C.J."/>
            <person name="Rodriguez I.M."/>
            <person name="Rodriguez B."/>
            <person name="Murad R."/>
            <person name="Mortazavi A."/>
        </authorList>
    </citation>
    <scope>NUCLEOTIDE SEQUENCE [LARGE SCALE GENOMIC DNA]</scope>
    <source>
        <strain evidence="10 11">ALL</strain>
    </source>
</reference>
<dbReference type="GO" id="GO:0005543">
    <property type="term" value="F:phospholipid binding"/>
    <property type="evidence" value="ECO:0007669"/>
    <property type="project" value="TreeGrafter"/>
</dbReference>
<evidence type="ECO:0000256" key="2">
    <source>
        <dbReference type="ARBA" id="ARBA00016439"/>
    </source>
</evidence>
<dbReference type="Pfam" id="PF05172">
    <property type="entry name" value="RRM_Nup35"/>
    <property type="match status" value="1"/>
</dbReference>
<dbReference type="OrthoDB" id="10015491at2759"/>